<proteinExistence type="predicted"/>
<sequence>MKAGEVMFLRKYLLIICFLFPVAANAGQEVKKWQINTDKSAIKFSVAIEGSPVGGEFTNFTAAIVFDPKKMAQSRVRMKIDLNYIEADYSDVAENLKKKDWFDIENFPAAHFVSRNFKHLGGKAYQVTGEFSLRDITRTEVLYFTLEEYDELQAVIKGKMEINRLNYGVGQGAWSSIASVSGQVFLDILITATSE</sequence>
<accession>A0A3B1AV28</accession>
<dbReference type="Pfam" id="PF04264">
    <property type="entry name" value="YceI"/>
    <property type="match status" value="1"/>
</dbReference>
<name>A0A3B1AV28_9ZZZZ</name>
<evidence type="ECO:0000259" key="1">
    <source>
        <dbReference type="SMART" id="SM00867"/>
    </source>
</evidence>
<evidence type="ECO:0000313" key="2">
    <source>
        <dbReference type="EMBL" id="VAX07602.1"/>
    </source>
</evidence>
<dbReference type="SUPFAM" id="SSF101874">
    <property type="entry name" value="YceI-like"/>
    <property type="match status" value="1"/>
</dbReference>
<dbReference type="EMBL" id="UOFW01000211">
    <property type="protein sequence ID" value="VAX07602.1"/>
    <property type="molecule type" value="Genomic_DNA"/>
</dbReference>
<protein>
    <recommendedName>
        <fullName evidence="1">Lipid/polyisoprenoid-binding YceI-like domain-containing protein</fullName>
    </recommendedName>
</protein>
<gene>
    <name evidence="2" type="ORF">MNBD_ALPHA03-224</name>
</gene>
<organism evidence="2">
    <name type="scientific">hydrothermal vent metagenome</name>
    <dbReference type="NCBI Taxonomy" id="652676"/>
    <lineage>
        <taxon>unclassified sequences</taxon>
        <taxon>metagenomes</taxon>
        <taxon>ecological metagenomes</taxon>
    </lineage>
</organism>
<reference evidence="2" key="1">
    <citation type="submission" date="2018-06" db="EMBL/GenBank/DDBJ databases">
        <authorList>
            <person name="Zhirakovskaya E."/>
        </authorList>
    </citation>
    <scope>NUCLEOTIDE SEQUENCE</scope>
</reference>
<dbReference type="InterPro" id="IPR036761">
    <property type="entry name" value="TTHA0802/YceI-like_sf"/>
</dbReference>
<dbReference type="Gene3D" id="2.40.128.110">
    <property type="entry name" value="Lipid/polyisoprenoid-binding, YceI-like"/>
    <property type="match status" value="1"/>
</dbReference>
<dbReference type="PANTHER" id="PTHR34406">
    <property type="entry name" value="PROTEIN YCEI"/>
    <property type="match status" value="1"/>
</dbReference>
<dbReference type="SMART" id="SM00867">
    <property type="entry name" value="YceI"/>
    <property type="match status" value="1"/>
</dbReference>
<dbReference type="PANTHER" id="PTHR34406:SF1">
    <property type="entry name" value="PROTEIN YCEI"/>
    <property type="match status" value="1"/>
</dbReference>
<dbReference type="AlphaFoldDB" id="A0A3B1AV28"/>
<dbReference type="InterPro" id="IPR007372">
    <property type="entry name" value="Lipid/polyisoprenoid-bd_YceI"/>
</dbReference>
<feature type="domain" description="Lipid/polyisoprenoid-binding YceI-like" evidence="1">
    <location>
        <begin position="32"/>
        <end position="193"/>
    </location>
</feature>